<evidence type="ECO:0000256" key="1">
    <source>
        <dbReference type="ARBA" id="ARBA00004141"/>
    </source>
</evidence>
<keyword evidence="4 5" id="KW-0472">Membrane</keyword>
<keyword evidence="5" id="KW-0489">Methyltransferase</keyword>
<comment type="subcellular location">
    <subcellularLocation>
        <location evidence="5">Endoplasmic reticulum membrane</location>
        <topology evidence="5">Multi-pass membrane protein</topology>
    </subcellularLocation>
    <subcellularLocation>
        <location evidence="1">Membrane</location>
        <topology evidence="1">Multi-pass membrane protein</topology>
    </subcellularLocation>
</comment>
<organism evidence="6 7">
    <name type="scientific">Phlebiopsis gigantea (strain 11061_1 CR5-6)</name>
    <name type="common">White-rot fungus</name>
    <name type="synonym">Peniophora gigantea</name>
    <dbReference type="NCBI Taxonomy" id="745531"/>
    <lineage>
        <taxon>Eukaryota</taxon>
        <taxon>Fungi</taxon>
        <taxon>Dikarya</taxon>
        <taxon>Basidiomycota</taxon>
        <taxon>Agaricomycotina</taxon>
        <taxon>Agaricomycetes</taxon>
        <taxon>Polyporales</taxon>
        <taxon>Phanerochaetaceae</taxon>
        <taxon>Phlebiopsis</taxon>
    </lineage>
</organism>
<gene>
    <name evidence="6" type="ORF">PHLGIDRAFT_37294</name>
</gene>
<evidence type="ECO:0000256" key="4">
    <source>
        <dbReference type="ARBA" id="ARBA00023136"/>
    </source>
</evidence>
<evidence type="ECO:0000256" key="2">
    <source>
        <dbReference type="ARBA" id="ARBA00022692"/>
    </source>
</evidence>
<keyword evidence="5" id="KW-0949">S-adenosyl-L-methionine</keyword>
<accession>A0A0C3RT30</accession>
<dbReference type="PANTHER" id="PTHR12714">
    <property type="entry name" value="PROTEIN-S ISOPRENYLCYSTEINE O-METHYLTRANSFERASE"/>
    <property type="match status" value="1"/>
</dbReference>
<reference evidence="6 7" key="1">
    <citation type="journal article" date="2014" name="PLoS Genet.">
        <title>Analysis of the Phlebiopsis gigantea genome, transcriptome and secretome provides insight into its pioneer colonization strategies of wood.</title>
        <authorList>
            <person name="Hori C."/>
            <person name="Ishida T."/>
            <person name="Igarashi K."/>
            <person name="Samejima M."/>
            <person name="Suzuki H."/>
            <person name="Master E."/>
            <person name="Ferreira P."/>
            <person name="Ruiz-Duenas F.J."/>
            <person name="Held B."/>
            <person name="Canessa P."/>
            <person name="Larrondo L.F."/>
            <person name="Schmoll M."/>
            <person name="Druzhinina I.S."/>
            <person name="Kubicek C.P."/>
            <person name="Gaskell J.A."/>
            <person name="Kersten P."/>
            <person name="St John F."/>
            <person name="Glasner J."/>
            <person name="Sabat G."/>
            <person name="Splinter BonDurant S."/>
            <person name="Syed K."/>
            <person name="Yadav J."/>
            <person name="Mgbeahuruike A.C."/>
            <person name="Kovalchuk A."/>
            <person name="Asiegbu F.O."/>
            <person name="Lackner G."/>
            <person name="Hoffmeister D."/>
            <person name="Rencoret J."/>
            <person name="Gutierrez A."/>
            <person name="Sun H."/>
            <person name="Lindquist E."/>
            <person name="Barry K."/>
            <person name="Riley R."/>
            <person name="Grigoriev I.V."/>
            <person name="Henrissat B."/>
            <person name="Kues U."/>
            <person name="Berka R.M."/>
            <person name="Martinez A.T."/>
            <person name="Covert S.F."/>
            <person name="Blanchette R.A."/>
            <person name="Cullen D."/>
        </authorList>
    </citation>
    <scope>NUCLEOTIDE SEQUENCE [LARGE SCALE GENOMIC DNA]</scope>
    <source>
        <strain evidence="6 7">11061_1 CR5-6</strain>
    </source>
</reference>
<dbReference type="EC" id="2.1.1.100" evidence="5"/>
<feature type="transmembrane region" description="Helical" evidence="5">
    <location>
        <begin position="27"/>
        <end position="48"/>
    </location>
</feature>
<evidence type="ECO:0000256" key="5">
    <source>
        <dbReference type="RuleBase" id="RU362022"/>
    </source>
</evidence>
<sequence length="208" mass="23276">MTRNSIRLETIGAQSKKRNEDGKNRHVVLAIDVVELVTLIALASFPTIHPFSDYAMMEALQLQLNASFLPVCTAATFITAGSLLRFLSYRELGRFFTFQLSIRDGHRLVKSGPYHIVRHPGYLGLVLVLTGNLWYQLGPSSVWTQLGLWGGSIVGCVVGAIVVSMSTYGLYGVLARVPVEDRVLKERFEAEWVAWARQTPYKVIPFVY</sequence>
<dbReference type="Pfam" id="PF04140">
    <property type="entry name" value="ICMT"/>
    <property type="match status" value="1"/>
</dbReference>
<dbReference type="PANTHER" id="PTHR12714:SF9">
    <property type="entry name" value="PROTEIN-S-ISOPRENYLCYSTEINE O-METHYLTRANSFERASE"/>
    <property type="match status" value="1"/>
</dbReference>
<dbReference type="HOGENOM" id="CLU_065200_6_0_1"/>
<keyword evidence="2 5" id="KW-0812">Transmembrane</keyword>
<feature type="transmembrane region" description="Helical" evidence="5">
    <location>
        <begin position="120"/>
        <end position="137"/>
    </location>
</feature>
<dbReference type="Proteomes" id="UP000053257">
    <property type="component" value="Unassembled WGS sequence"/>
</dbReference>
<keyword evidence="5" id="KW-0256">Endoplasmic reticulum</keyword>
<proteinExistence type="inferred from homology"/>
<evidence type="ECO:0000256" key="3">
    <source>
        <dbReference type="ARBA" id="ARBA00022989"/>
    </source>
</evidence>
<keyword evidence="5" id="KW-0808">Transferase</keyword>
<dbReference type="AlphaFoldDB" id="A0A0C3RT30"/>
<evidence type="ECO:0000313" key="7">
    <source>
        <dbReference type="Proteomes" id="UP000053257"/>
    </source>
</evidence>
<protein>
    <recommendedName>
        <fullName evidence="5">Protein-S-isoprenylcysteine O-methyltransferase</fullName>
        <ecNumber evidence="5">2.1.1.100</ecNumber>
    </recommendedName>
</protein>
<comment type="catalytic activity">
    <reaction evidence="5">
        <text>[protein]-C-terminal S-[(2E,6E)-farnesyl]-L-cysteine + S-adenosyl-L-methionine = [protein]-C-terminal S-[(2E,6E)-farnesyl]-L-cysteine methyl ester + S-adenosyl-L-homocysteine</text>
        <dbReference type="Rhea" id="RHEA:21672"/>
        <dbReference type="Rhea" id="RHEA-COMP:12125"/>
        <dbReference type="Rhea" id="RHEA-COMP:12126"/>
        <dbReference type="ChEBI" id="CHEBI:57856"/>
        <dbReference type="ChEBI" id="CHEBI:59789"/>
        <dbReference type="ChEBI" id="CHEBI:90510"/>
        <dbReference type="ChEBI" id="CHEBI:90511"/>
        <dbReference type="EC" id="2.1.1.100"/>
    </reaction>
</comment>
<dbReference type="Gene3D" id="1.20.120.1630">
    <property type="match status" value="1"/>
</dbReference>
<dbReference type="OrthoDB" id="422086at2759"/>
<evidence type="ECO:0000313" key="6">
    <source>
        <dbReference type="EMBL" id="KIP03706.1"/>
    </source>
</evidence>
<dbReference type="GO" id="GO:0004671">
    <property type="term" value="F:protein C-terminal S-isoprenylcysteine carboxyl O-methyltransferase activity"/>
    <property type="evidence" value="ECO:0007669"/>
    <property type="project" value="UniProtKB-EC"/>
</dbReference>
<keyword evidence="7" id="KW-1185">Reference proteome</keyword>
<dbReference type="GO" id="GO:0032259">
    <property type="term" value="P:methylation"/>
    <property type="evidence" value="ECO:0007669"/>
    <property type="project" value="UniProtKB-KW"/>
</dbReference>
<comment type="similarity">
    <text evidence="5">Belongs to the class VI-like SAM-binding methyltransferase superfamily. Isoprenylcysteine carboxyl methyltransferase family.</text>
</comment>
<keyword evidence="3 5" id="KW-1133">Transmembrane helix</keyword>
<feature type="transmembrane region" description="Helical" evidence="5">
    <location>
        <begin position="68"/>
        <end position="87"/>
    </location>
</feature>
<name>A0A0C3RT30_PHLG1</name>
<dbReference type="InterPro" id="IPR007269">
    <property type="entry name" value="ICMT_MeTrfase"/>
</dbReference>
<dbReference type="EMBL" id="KN840603">
    <property type="protein sequence ID" value="KIP03706.1"/>
    <property type="molecule type" value="Genomic_DNA"/>
</dbReference>
<feature type="transmembrane region" description="Helical" evidence="5">
    <location>
        <begin position="149"/>
        <end position="174"/>
    </location>
</feature>
<dbReference type="GO" id="GO:0005789">
    <property type="term" value="C:endoplasmic reticulum membrane"/>
    <property type="evidence" value="ECO:0007669"/>
    <property type="project" value="UniProtKB-SubCell"/>
</dbReference>